<dbReference type="CDD" id="cd14797">
    <property type="entry name" value="DUF302"/>
    <property type="match status" value="1"/>
</dbReference>
<proteinExistence type="predicted"/>
<evidence type="ECO:0000259" key="1">
    <source>
        <dbReference type="Pfam" id="PF03625"/>
    </source>
</evidence>
<dbReference type="EMBL" id="CAADFQ010000032">
    <property type="protein sequence ID" value="VFK32343.1"/>
    <property type="molecule type" value="Genomic_DNA"/>
</dbReference>
<evidence type="ECO:0000313" key="2">
    <source>
        <dbReference type="EMBL" id="VFK28186.1"/>
    </source>
</evidence>
<dbReference type="InterPro" id="IPR016796">
    <property type="entry name" value="UCP021774"/>
</dbReference>
<evidence type="ECO:0000313" key="3">
    <source>
        <dbReference type="EMBL" id="VFK32343.1"/>
    </source>
</evidence>
<dbReference type="PANTHER" id="PTHR38342">
    <property type="entry name" value="SLR5037 PROTEIN"/>
    <property type="match status" value="1"/>
</dbReference>
<evidence type="ECO:0000313" key="4">
    <source>
        <dbReference type="EMBL" id="VFK75838.1"/>
    </source>
</evidence>
<reference evidence="3" key="1">
    <citation type="submission" date="2019-02" db="EMBL/GenBank/DDBJ databases">
        <authorList>
            <person name="Gruber-Vodicka R. H."/>
            <person name="Seah K. B. B."/>
        </authorList>
    </citation>
    <scope>NUCLEOTIDE SEQUENCE</scope>
    <source>
        <strain evidence="2">BECK_BZ197</strain>
        <strain evidence="4">BECK_BZ198</strain>
        <strain evidence="3">BECK_BZ199</strain>
    </source>
</reference>
<dbReference type="PIRSF" id="PIRSF021774">
    <property type="entry name" value="UCP021774"/>
    <property type="match status" value="1"/>
</dbReference>
<name>A0A450XSU0_9GAMM</name>
<feature type="domain" description="DUF302" evidence="1">
    <location>
        <begin position="34"/>
        <end position="97"/>
    </location>
</feature>
<sequence length="133" mass="14654">MYGFTTSLPGSFSDVIEQVTEALKKEGFGILSDIDVQATLKNKLDLDYPAYRILGACNPSFANRALTTDIDLGLLLPCNVVVRQEQDNTVTVAFMDPVAVLEIANQKEVTDIAKQVRIRLEQAQKALEASKHQ</sequence>
<protein>
    <submittedName>
        <fullName evidence="3">Uncharacterized conserved protein, DUF302 family</fullName>
    </submittedName>
</protein>
<dbReference type="InterPro" id="IPR005180">
    <property type="entry name" value="DUF302"/>
</dbReference>
<organism evidence="3">
    <name type="scientific">Candidatus Kentrum sp. MB</name>
    <dbReference type="NCBI Taxonomy" id="2138164"/>
    <lineage>
        <taxon>Bacteria</taxon>
        <taxon>Pseudomonadati</taxon>
        <taxon>Pseudomonadota</taxon>
        <taxon>Gammaproteobacteria</taxon>
        <taxon>Candidatus Kentrum</taxon>
    </lineage>
</organism>
<dbReference type="Gene3D" id="3.30.310.70">
    <property type="entry name" value="TT1751-like domain"/>
    <property type="match status" value="1"/>
</dbReference>
<dbReference type="Pfam" id="PF03625">
    <property type="entry name" value="DUF302"/>
    <property type="match status" value="1"/>
</dbReference>
<dbReference type="SUPFAM" id="SSF103247">
    <property type="entry name" value="TT1751-like"/>
    <property type="match status" value="1"/>
</dbReference>
<accession>A0A450XSU0</accession>
<dbReference type="EMBL" id="CAADGH010000033">
    <property type="protein sequence ID" value="VFK75838.1"/>
    <property type="molecule type" value="Genomic_DNA"/>
</dbReference>
<dbReference type="EMBL" id="CAADFO010000034">
    <property type="protein sequence ID" value="VFK28186.1"/>
    <property type="molecule type" value="Genomic_DNA"/>
</dbReference>
<dbReference type="PANTHER" id="PTHR38342:SF1">
    <property type="entry name" value="SLR5037 PROTEIN"/>
    <property type="match status" value="1"/>
</dbReference>
<dbReference type="AlphaFoldDB" id="A0A450XSU0"/>
<gene>
    <name evidence="2" type="ORF">BECKMB1821G_GA0114241_103412</name>
    <name evidence="4" type="ORF">BECKMB1821H_GA0114242_103312</name>
    <name evidence="3" type="ORF">BECKMB1821I_GA0114274_103212</name>
</gene>
<dbReference type="InterPro" id="IPR035923">
    <property type="entry name" value="TT1751-like_sf"/>
</dbReference>